<evidence type="ECO:0000256" key="19">
    <source>
        <dbReference type="PROSITE-ProRule" id="PRU00339"/>
    </source>
</evidence>
<dbReference type="InterPro" id="IPR019734">
    <property type="entry name" value="TPR_rpt"/>
</dbReference>
<keyword evidence="9" id="KW-0808">Transferase</keyword>
<dbReference type="PROSITE" id="PS50109">
    <property type="entry name" value="HIS_KIN"/>
    <property type="match status" value="1"/>
</dbReference>
<proteinExistence type="predicted"/>
<comment type="catalytic activity">
    <reaction evidence="1">
        <text>ATP + protein L-histidine = ADP + protein N-phospho-L-histidine.</text>
        <dbReference type="EC" id="2.7.13.3"/>
    </reaction>
</comment>
<name>A0A316E5P3_9FLAO</name>
<dbReference type="Proteomes" id="UP000245667">
    <property type="component" value="Unassembled WGS sequence"/>
</dbReference>
<dbReference type="GO" id="GO:0016020">
    <property type="term" value="C:membrane"/>
    <property type="evidence" value="ECO:0007669"/>
    <property type="project" value="InterPro"/>
</dbReference>
<sequence length="626" mass="71405">MLFAFVLFSICNVCSQGTEIDSLKNLLKKQGKDSTRVNLNYQLSTAYRNEPDSSLEYIHKGIDLSTYLKLDKKEHQGLNLLAMYWFDRGNTKKSMEVITIALDFIDKASDLEKTKTLDNYGLILHSLSRHDEAAEAHLKALAVSEKNGNSYRAVVSLSNLGNIYRYLDEKNKALEFYNKALAISLKNNYKNYIANSYGNLGIVYRANNEPEKALEVYKKSIEMHREMGEKFHVAIGLMNLGILYESLEKYEDAKKCQLESKKISSQIKDDIGVVLTLNNLAVLEAKTNQYKKAISLLDSAKARAEKIDYKDAYKHIYLAYAETYSRMGNYKAAYENRTYFEKWKDSISNENYLKNISELEAKYETEKKEKEIATLSEQKLKNETLIKEQRQQVKWLGATAMGVVAMSVLVFLLFKQRTKNKRQNELIDAISETQNMERKRIAQDLHDSIGGSLALIKNKLEVASDKENISKQDLLGTIETVSKTSDKVRRISHNLMPSELIKFGLVSGIQSILDQIDKDHINAQLYAHNMEQRIDPTKEIQLYRITQEVIQNVLKHAQAKNLTIYLNKYAKHVSLMLEDDGKGYDHASNGGMGISNIKNRIEQLKGTLDIDSSQGRGTTFNIQIPV</sequence>
<keyword evidence="8" id="KW-0597">Phosphoprotein</keyword>
<feature type="repeat" description="TPR" evidence="19">
    <location>
        <begin position="154"/>
        <end position="187"/>
    </location>
</feature>
<dbReference type="SMART" id="SM00028">
    <property type="entry name" value="TPR"/>
    <property type="match status" value="6"/>
</dbReference>
<evidence type="ECO:0000313" key="24">
    <source>
        <dbReference type="EMBL" id="PWK24968.1"/>
    </source>
</evidence>
<protein>
    <recommendedName>
        <fullName evidence="5">Oxygen sensor histidine kinase NreB</fullName>
        <ecNumber evidence="4">2.7.13.3</ecNumber>
    </recommendedName>
    <alternativeName>
        <fullName evidence="18">Nitrogen regulation protein B</fullName>
    </alternativeName>
</protein>
<dbReference type="Pfam" id="PF13424">
    <property type="entry name" value="TPR_12"/>
    <property type="match status" value="2"/>
</dbReference>
<dbReference type="RefSeq" id="WP_109649492.1">
    <property type="nucleotide sequence ID" value="NZ_JACWLN010000001.1"/>
</dbReference>
<feature type="coiled-coil region" evidence="20">
    <location>
        <begin position="349"/>
        <end position="376"/>
    </location>
</feature>
<keyword evidence="10" id="KW-0479">Metal-binding</keyword>
<keyword evidence="6" id="KW-0004">4Fe-4S</keyword>
<dbReference type="GO" id="GO:0046983">
    <property type="term" value="F:protein dimerization activity"/>
    <property type="evidence" value="ECO:0007669"/>
    <property type="project" value="InterPro"/>
</dbReference>
<dbReference type="OrthoDB" id="9778366at2"/>
<dbReference type="PANTHER" id="PTHR24421:SF10">
    <property type="entry name" value="NITRATE_NITRITE SENSOR PROTEIN NARQ"/>
    <property type="match status" value="1"/>
</dbReference>
<evidence type="ECO:0000256" key="1">
    <source>
        <dbReference type="ARBA" id="ARBA00000085"/>
    </source>
</evidence>
<evidence type="ECO:0000256" key="14">
    <source>
        <dbReference type="ARBA" id="ARBA00023004"/>
    </source>
</evidence>
<dbReference type="Gene3D" id="1.20.5.1930">
    <property type="match status" value="1"/>
</dbReference>
<evidence type="ECO:0000256" key="15">
    <source>
        <dbReference type="ARBA" id="ARBA00023012"/>
    </source>
</evidence>
<evidence type="ECO:0000259" key="22">
    <source>
        <dbReference type="PROSITE" id="PS50109"/>
    </source>
</evidence>
<organism evidence="24 25">
    <name type="scientific">Maribacter polysiphoniae</name>
    <dbReference type="NCBI Taxonomy" id="429344"/>
    <lineage>
        <taxon>Bacteria</taxon>
        <taxon>Pseudomonadati</taxon>
        <taxon>Bacteroidota</taxon>
        <taxon>Flavobacteriia</taxon>
        <taxon>Flavobacteriales</taxon>
        <taxon>Flavobacteriaceae</taxon>
        <taxon>Maribacter</taxon>
    </lineage>
</organism>
<dbReference type="EC" id="2.7.13.3" evidence="4"/>
<dbReference type="Pfam" id="PF07730">
    <property type="entry name" value="HisKA_3"/>
    <property type="match status" value="1"/>
</dbReference>
<keyword evidence="12 23" id="KW-0418">Kinase</keyword>
<dbReference type="GO" id="GO:0005524">
    <property type="term" value="F:ATP binding"/>
    <property type="evidence" value="ECO:0007669"/>
    <property type="project" value="UniProtKB-KW"/>
</dbReference>
<evidence type="ECO:0000313" key="26">
    <source>
        <dbReference type="Proteomes" id="UP000651837"/>
    </source>
</evidence>
<keyword evidence="26" id="KW-1185">Reference proteome</keyword>
<evidence type="ECO:0000256" key="20">
    <source>
        <dbReference type="SAM" id="Coils"/>
    </source>
</evidence>
<dbReference type="PRINTS" id="PR00344">
    <property type="entry name" value="BCTRLSENSOR"/>
</dbReference>
<comment type="caution">
    <text evidence="24">The sequence shown here is derived from an EMBL/GenBank/DDBJ whole genome shotgun (WGS) entry which is preliminary data.</text>
</comment>
<dbReference type="CDD" id="cd16917">
    <property type="entry name" value="HATPase_UhpB-NarQ-NarX-like"/>
    <property type="match status" value="1"/>
</dbReference>
<evidence type="ECO:0000256" key="13">
    <source>
        <dbReference type="ARBA" id="ARBA00022840"/>
    </source>
</evidence>
<dbReference type="InterPro" id="IPR036890">
    <property type="entry name" value="HATPase_C_sf"/>
</dbReference>
<evidence type="ECO:0000256" key="2">
    <source>
        <dbReference type="ARBA" id="ARBA00001966"/>
    </source>
</evidence>
<dbReference type="InterPro" id="IPR005467">
    <property type="entry name" value="His_kinase_dom"/>
</dbReference>
<keyword evidence="21" id="KW-1133">Transmembrane helix</keyword>
<evidence type="ECO:0000313" key="25">
    <source>
        <dbReference type="Proteomes" id="UP000245667"/>
    </source>
</evidence>
<dbReference type="SUPFAM" id="SSF48452">
    <property type="entry name" value="TPR-like"/>
    <property type="match status" value="2"/>
</dbReference>
<comment type="function">
    <text evidence="17">Member of the two-component regulatory system NreB/NreC involved in the control of dissimilatory nitrate/nitrite reduction in response to oxygen. NreB functions as a direct oxygen sensor histidine kinase which is autophosphorylated, in the absence of oxygen, probably at the conserved histidine residue, and transfers its phosphate group probably to a conserved aspartate residue of NreC. NreB/NreC activates the expression of the nitrate (narGHJI) and nitrite (nir) reductase operons, as well as the putative nitrate transporter gene narT.</text>
</comment>
<dbReference type="Gene3D" id="1.25.40.10">
    <property type="entry name" value="Tetratricopeptide repeat domain"/>
    <property type="match status" value="2"/>
</dbReference>
<evidence type="ECO:0000256" key="17">
    <source>
        <dbReference type="ARBA" id="ARBA00024827"/>
    </source>
</evidence>
<dbReference type="GO" id="GO:0000155">
    <property type="term" value="F:phosphorelay sensor kinase activity"/>
    <property type="evidence" value="ECO:0007669"/>
    <property type="project" value="InterPro"/>
</dbReference>
<dbReference type="Proteomes" id="UP000651837">
    <property type="component" value="Unassembled WGS sequence"/>
</dbReference>
<reference evidence="23 26" key="2">
    <citation type="submission" date="2020-07" db="EMBL/GenBank/DDBJ databases">
        <title>The draft genome sequence of Maribacter polysiphoniae KCTC 22021.</title>
        <authorList>
            <person name="Mu L."/>
        </authorList>
    </citation>
    <scope>NUCLEOTIDE SEQUENCE [LARGE SCALE GENOMIC DNA]</scope>
    <source>
        <strain evidence="23 26">KCTC 22021</strain>
    </source>
</reference>
<dbReference type="SUPFAM" id="SSF55874">
    <property type="entry name" value="ATPase domain of HSP90 chaperone/DNA topoisomerase II/histidine kinase"/>
    <property type="match status" value="1"/>
</dbReference>
<dbReference type="Gene3D" id="3.30.565.10">
    <property type="entry name" value="Histidine kinase-like ATPase, C-terminal domain"/>
    <property type="match status" value="1"/>
</dbReference>
<keyword evidence="19" id="KW-0802">TPR repeat</keyword>
<evidence type="ECO:0000256" key="8">
    <source>
        <dbReference type="ARBA" id="ARBA00022553"/>
    </source>
</evidence>
<evidence type="ECO:0000256" key="10">
    <source>
        <dbReference type="ARBA" id="ARBA00022723"/>
    </source>
</evidence>
<dbReference type="Pfam" id="PF02518">
    <property type="entry name" value="HATPase_c"/>
    <property type="match status" value="1"/>
</dbReference>
<feature type="repeat" description="TPR" evidence="19">
    <location>
        <begin position="194"/>
        <end position="227"/>
    </location>
</feature>
<dbReference type="EMBL" id="QGGQ01000002">
    <property type="protein sequence ID" value="PWK24968.1"/>
    <property type="molecule type" value="Genomic_DNA"/>
</dbReference>
<keyword evidence="11" id="KW-0547">Nucleotide-binding</keyword>
<feature type="domain" description="Histidine kinase" evidence="22">
    <location>
        <begin position="444"/>
        <end position="626"/>
    </location>
</feature>
<dbReference type="InterPro" id="IPR011712">
    <property type="entry name" value="Sig_transdc_His_kin_sub3_dim/P"/>
</dbReference>
<dbReference type="InterPro" id="IPR004358">
    <property type="entry name" value="Sig_transdc_His_kin-like_C"/>
</dbReference>
<keyword evidence="7" id="KW-0963">Cytoplasm</keyword>
<evidence type="ECO:0000256" key="12">
    <source>
        <dbReference type="ARBA" id="ARBA00022777"/>
    </source>
</evidence>
<evidence type="ECO:0000256" key="5">
    <source>
        <dbReference type="ARBA" id="ARBA00017322"/>
    </source>
</evidence>
<dbReference type="InterPro" id="IPR003594">
    <property type="entry name" value="HATPase_dom"/>
</dbReference>
<reference evidence="24 25" key="1">
    <citation type="submission" date="2018-05" db="EMBL/GenBank/DDBJ databases">
        <title>Genomic Encyclopedia of Archaeal and Bacterial Type Strains, Phase II (KMG-II): from individual species to whole genera.</title>
        <authorList>
            <person name="Goeker M."/>
        </authorList>
    </citation>
    <scope>NUCLEOTIDE SEQUENCE [LARGE SCALE GENOMIC DNA]</scope>
    <source>
        <strain evidence="24 25">DSM 23514</strain>
    </source>
</reference>
<evidence type="ECO:0000256" key="9">
    <source>
        <dbReference type="ARBA" id="ARBA00022679"/>
    </source>
</evidence>
<evidence type="ECO:0000256" key="16">
    <source>
        <dbReference type="ARBA" id="ARBA00023014"/>
    </source>
</evidence>
<keyword evidence="16" id="KW-0411">Iron-sulfur</keyword>
<keyword evidence="21" id="KW-0812">Transmembrane</keyword>
<keyword evidence="21" id="KW-0472">Membrane</keyword>
<dbReference type="GO" id="GO:0005737">
    <property type="term" value="C:cytoplasm"/>
    <property type="evidence" value="ECO:0007669"/>
    <property type="project" value="UniProtKB-SubCell"/>
</dbReference>
<keyword evidence="14" id="KW-0408">Iron</keyword>
<dbReference type="GO" id="GO:0046872">
    <property type="term" value="F:metal ion binding"/>
    <property type="evidence" value="ECO:0007669"/>
    <property type="project" value="UniProtKB-KW"/>
</dbReference>
<dbReference type="InterPro" id="IPR011990">
    <property type="entry name" value="TPR-like_helical_dom_sf"/>
</dbReference>
<feature type="transmembrane region" description="Helical" evidence="21">
    <location>
        <begin position="395"/>
        <end position="414"/>
    </location>
</feature>
<comment type="cofactor">
    <cofactor evidence="2">
        <name>[4Fe-4S] cluster</name>
        <dbReference type="ChEBI" id="CHEBI:49883"/>
    </cofactor>
</comment>
<dbReference type="PANTHER" id="PTHR24421">
    <property type="entry name" value="NITRATE/NITRITE SENSOR PROTEIN NARX-RELATED"/>
    <property type="match status" value="1"/>
</dbReference>
<evidence type="ECO:0000256" key="11">
    <source>
        <dbReference type="ARBA" id="ARBA00022741"/>
    </source>
</evidence>
<comment type="subcellular location">
    <subcellularLocation>
        <location evidence="3">Cytoplasm</location>
    </subcellularLocation>
</comment>
<dbReference type="AlphaFoldDB" id="A0A316E5P3"/>
<gene>
    <name evidence="23" type="ORF">HZY62_02315</name>
    <name evidence="24" type="ORF">LX92_01337</name>
</gene>
<evidence type="ECO:0000256" key="21">
    <source>
        <dbReference type="SAM" id="Phobius"/>
    </source>
</evidence>
<evidence type="ECO:0000256" key="4">
    <source>
        <dbReference type="ARBA" id="ARBA00012438"/>
    </source>
</evidence>
<evidence type="ECO:0000256" key="3">
    <source>
        <dbReference type="ARBA" id="ARBA00004496"/>
    </source>
</evidence>
<evidence type="ECO:0000313" key="23">
    <source>
        <dbReference type="EMBL" id="MBD1259406.1"/>
    </source>
</evidence>
<keyword evidence="13" id="KW-0067">ATP-binding</keyword>
<keyword evidence="15" id="KW-0902">Two-component regulatory system</keyword>
<accession>A0A316E5P3</accession>
<evidence type="ECO:0000256" key="6">
    <source>
        <dbReference type="ARBA" id="ARBA00022485"/>
    </source>
</evidence>
<dbReference type="SMART" id="SM00387">
    <property type="entry name" value="HATPase_c"/>
    <property type="match status" value="1"/>
</dbReference>
<dbReference type="GO" id="GO:0051539">
    <property type="term" value="F:4 iron, 4 sulfur cluster binding"/>
    <property type="evidence" value="ECO:0007669"/>
    <property type="project" value="UniProtKB-KW"/>
</dbReference>
<dbReference type="PROSITE" id="PS50005">
    <property type="entry name" value="TPR"/>
    <property type="match status" value="2"/>
</dbReference>
<dbReference type="InterPro" id="IPR050482">
    <property type="entry name" value="Sensor_HK_TwoCompSys"/>
</dbReference>
<evidence type="ECO:0000256" key="7">
    <source>
        <dbReference type="ARBA" id="ARBA00022490"/>
    </source>
</evidence>
<dbReference type="EMBL" id="JACWLN010000001">
    <property type="protein sequence ID" value="MBD1259406.1"/>
    <property type="molecule type" value="Genomic_DNA"/>
</dbReference>
<keyword evidence="20" id="KW-0175">Coiled coil</keyword>
<evidence type="ECO:0000256" key="18">
    <source>
        <dbReference type="ARBA" id="ARBA00030800"/>
    </source>
</evidence>